<gene>
    <name evidence="15" type="primary">LOC122148833</name>
</gene>
<feature type="region of interest" description="Disordered" evidence="11">
    <location>
        <begin position="207"/>
        <end position="309"/>
    </location>
</feature>
<sequence length="435" mass="47185">MKLPCWMALALLLLAQTALAQHRISRTNDDESSGDVFYDDEDLFSGSGSGFPYMDVRPTAADVTVTTEETLPLSTTQATGPAPSASPAAEPSSPPPPEVERESGLGQDSKLEMEIEKKFEELEEEEMRRLKEQDREWESEVVKRLNADKVQDREQEQERSKATVAPRLTDVPVVFVDSSATLGETTVATSDPEDLGTTEEEEDLYITTETIMLEPSSTPETTVDDITTTEVIPTTAESTTAKPTRPRPAPTTPSTAPVRPRKPHTTPSRAAPTESSTRSVMTTTQTQTPDETVNNEVAGPGPTGDFEIRENEGRQGNEVGRGRGATGVAGEPDLNGNTVDAAGSSAAQLPQKNILERKEVLIAILIGGLFAFVFADFLVIAVIVGGVVGALFAAFLVMLLVYRMKKKDEGSYTLEEPKQATVTYQKPDKQEEFYA</sequence>
<keyword evidence="4 10" id="KW-0812">Transmembrane</keyword>
<keyword evidence="9 10" id="KW-0357">Heparan sulfate</keyword>
<evidence type="ECO:0000256" key="11">
    <source>
        <dbReference type="SAM" id="MobiDB-lite"/>
    </source>
</evidence>
<dbReference type="InterPro" id="IPR027789">
    <property type="entry name" value="Syndecan/Neurexin_dom"/>
</dbReference>
<accession>A0A8C2D9V7</accession>
<keyword evidence="6 12" id="KW-1133">Transmembrane helix</keyword>
<keyword evidence="8 10" id="KW-0325">Glycoprotein</keyword>
<feature type="region of interest" description="Disordered" evidence="11">
    <location>
        <begin position="70"/>
        <end position="111"/>
    </location>
</feature>
<keyword evidence="5 10" id="KW-0654">Proteoglycan</keyword>
<feature type="domain" description="Neurexin/syndecan/glycophorin C" evidence="14">
    <location>
        <begin position="401"/>
        <end position="419"/>
    </location>
</feature>
<evidence type="ECO:0000256" key="8">
    <source>
        <dbReference type="ARBA" id="ARBA00023180"/>
    </source>
</evidence>
<evidence type="ECO:0000256" key="3">
    <source>
        <dbReference type="ARBA" id="ARBA00010241"/>
    </source>
</evidence>
<dbReference type="Proteomes" id="UP000694701">
    <property type="component" value="Unplaced"/>
</dbReference>
<evidence type="ECO:0000259" key="14">
    <source>
        <dbReference type="SMART" id="SM00294"/>
    </source>
</evidence>
<feature type="chain" id="PRO_5044677794" description="Syndecan" evidence="13">
    <location>
        <begin position="21"/>
        <end position="435"/>
    </location>
</feature>
<feature type="compositionally biased region" description="Polar residues" evidence="11">
    <location>
        <begin position="265"/>
        <end position="281"/>
    </location>
</feature>
<dbReference type="Ensembl" id="ENSCCRT00015032297.1">
    <property type="protein sequence ID" value="ENSCCRP00015031195.1"/>
    <property type="gene ID" value="ENSCCRG00015013104.1"/>
</dbReference>
<evidence type="ECO:0000256" key="5">
    <source>
        <dbReference type="ARBA" id="ARBA00022974"/>
    </source>
</evidence>
<dbReference type="InterPro" id="IPR001050">
    <property type="entry name" value="Syndecan"/>
</dbReference>
<evidence type="ECO:0000256" key="13">
    <source>
        <dbReference type="SAM" id="SignalP"/>
    </source>
</evidence>
<dbReference type="GO" id="GO:0009986">
    <property type="term" value="C:cell surface"/>
    <property type="evidence" value="ECO:0007669"/>
    <property type="project" value="TreeGrafter"/>
</dbReference>
<evidence type="ECO:0000256" key="7">
    <source>
        <dbReference type="ARBA" id="ARBA00023136"/>
    </source>
</evidence>
<dbReference type="GO" id="GO:0016020">
    <property type="term" value="C:membrane"/>
    <property type="evidence" value="ECO:0007669"/>
    <property type="project" value="UniProtKB-SubCell"/>
</dbReference>
<evidence type="ECO:0000256" key="4">
    <source>
        <dbReference type="ARBA" id="ARBA00022692"/>
    </source>
</evidence>
<feature type="compositionally biased region" description="Basic and acidic residues" evidence="11">
    <location>
        <begin position="137"/>
        <end position="161"/>
    </location>
</feature>
<evidence type="ECO:0000256" key="9">
    <source>
        <dbReference type="ARBA" id="ARBA00023207"/>
    </source>
</evidence>
<name>A0A8C2D9V7_CYPCA</name>
<feature type="compositionally biased region" description="Low complexity" evidence="11">
    <location>
        <begin position="81"/>
        <end position="91"/>
    </location>
</feature>
<proteinExistence type="inferred from homology"/>
<reference evidence="15" key="1">
    <citation type="submission" date="2025-05" db="UniProtKB">
        <authorList>
            <consortium name="Ensembl"/>
        </authorList>
    </citation>
    <scope>IDENTIFICATION</scope>
</reference>
<evidence type="ECO:0000313" key="16">
    <source>
        <dbReference type="Proteomes" id="UP000694701"/>
    </source>
</evidence>
<evidence type="ECO:0000256" key="6">
    <source>
        <dbReference type="ARBA" id="ARBA00022989"/>
    </source>
</evidence>
<dbReference type="Pfam" id="PF01034">
    <property type="entry name" value="Syndecan"/>
    <property type="match status" value="1"/>
</dbReference>
<dbReference type="GO" id="GO:0016477">
    <property type="term" value="P:cell migration"/>
    <property type="evidence" value="ECO:0007669"/>
    <property type="project" value="TreeGrafter"/>
</dbReference>
<organism evidence="15 16">
    <name type="scientific">Cyprinus carpio</name>
    <name type="common">Common carp</name>
    <dbReference type="NCBI Taxonomy" id="7962"/>
    <lineage>
        <taxon>Eukaryota</taxon>
        <taxon>Metazoa</taxon>
        <taxon>Chordata</taxon>
        <taxon>Craniata</taxon>
        <taxon>Vertebrata</taxon>
        <taxon>Euteleostomi</taxon>
        <taxon>Actinopterygii</taxon>
        <taxon>Neopterygii</taxon>
        <taxon>Teleostei</taxon>
        <taxon>Ostariophysi</taxon>
        <taxon>Cypriniformes</taxon>
        <taxon>Cyprinidae</taxon>
        <taxon>Cyprininae</taxon>
        <taxon>Cyprinus</taxon>
    </lineage>
</organism>
<keyword evidence="13" id="KW-0732">Signal</keyword>
<feature type="compositionally biased region" description="Basic and acidic residues" evidence="11">
    <location>
        <begin position="98"/>
        <end position="111"/>
    </location>
</feature>
<dbReference type="AlphaFoldDB" id="A0A8C2D9V7"/>
<protein>
    <recommendedName>
        <fullName evidence="10">Syndecan</fullName>
    </recommendedName>
</protein>
<keyword evidence="7 12" id="KW-0472">Membrane</keyword>
<evidence type="ECO:0000313" key="15">
    <source>
        <dbReference type="Ensembl" id="ENSCCRP00020022862.1"/>
    </source>
</evidence>
<comment type="similarity">
    <text evidence="2 10">Belongs to the syndecan proteoglycan family.</text>
</comment>
<comment type="similarity">
    <text evidence="3">Belongs to the neurexin family.</text>
</comment>
<feature type="region of interest" description="Disordered" evidence="11">
    <location>
        <begin position="137"/>
        <end position="164"/>
    </location>
</feature>
<evidence type="ECO:0000256" key="2">
    <source>
        <dbReference type="ARBA" id="ARBA00005343"/>
    </source>
</evidence>
<dbReference type="Proteomes" id="UP000694700">
    <property type="component" value="Unplaced"/>
</dbReference>
<comment type="subcellular location">
    <subcellularLocation>
        <location evidence="1 10">Membrane</location>
        <topology evidence="1 10">Single-pass type I membrane protein</topology>
    </subcellularLocation>
</comment>
<dbReference type="PROSITE" id="PS00964">
    <property type="entry name" value="SYNDECAN"/>
    <property type="match status" value="1"/>
</dbReference>
<evidence type="ECO:0000256" key="12">
    <source>
        <dbReference type="SAM" id="Phobius"/>
    </source>
</evidence>
<evidence type="ECO:0000256" key="1">
    <source>
        <dbReference type="ARBA" id="ARBA00004479"/>
    </source>
</evidence>
<dbReference type="Ensembl" id="ENSCCRT00020025099.1">
    <property type="protein sequence ID" value="ENSCCRP00020022862.1"/>
    <property type="gene ID" value="ENSCCRG00020010667.1"/>
</dbReference>
<feature type="compositionally biased region" description="Low complexity" evidence="11">
    <location>
        <begin position="217"/>
        <end position="243"/>
    </location>
</feature>
<dbReference type="PANTHER" id="PTHR10915:SF7">
    <property type="entry name" value="SYNDECAN-3"/>
    <property type="match status" value="1"/>
</dbReference>
<evidence type="ECO:0000256" key="10">
    <source>
        <dbReference type="RuleBase" id="RU000649"/>
    </source>
</evidence>
<comment type="function">
    <text evidence="10">Cell surface proteoglycan.</text>
</comment>
<dbReference type="PANTHER" id="PTHR10915">
    <property type="entry name" value="SYNDECAN"/>
    <property type="match status" value="1"/>
</dbReference>
<feature type="transmembrane region" description="Helical" evidence="12">
    <location>
        <begin position="369"/>
        <end position="402"/>
    </location>
</feature>
<dbReference type="SMART" id="SM00294">
    <property type="entry name" value="4.1m"/>
    <property type="match status" value="1"/>
</dbReference>
<dbReference type="InterPro" id="IPR030479">
    <property type="entry name" value="Syndecan_CS"/>
</dbReference>
<feature type="signal peptide" evidence="13">
    <location>
        <begin position="1"/>
        <end position="20"/>
    </location>
</feature>
<dbReference type="InterPro" id="IPR003585">
    <property type="entry name" value="Neurexin-like"/>
</dbReference>